<evidence type="ECO:0000313" key="1">
    <source>
        <dbReference type="EMBL" id="DAF87148.1"/>
    </source>
</evidence>
<organism evidence="1">
    <name type="scientific">Phage sp. ctHEp8</name>
    <dbReference type="NCBI Taxonomy" id="2825790"/>
    <lineage>
        <taxon>Viruses</taxon>
    </lineage>
</organism>
<protein>
    <submittedName>
        <fullName evidence="1">Uncharacterized protein</fullName>
    </submittedName>
</protein>
<proteinExistence type="predicted"/>
<dbReference type="EMBL" id="BK015959">
    <property type="protein sequence ID" value="DAF87148.1"/>
    <property type="molecule type" value="Genomic_DNA"/>
</dbReference>
<name>A0A8S5TY63_9VIRU</name>
<sequence length="89" mass="10184">MKTYTIPQKMSGTGTIHDIASQHYDREIKFRKGCEYAIVWASFYGDIYKTFKTAKACAKAARKIEDSFAIIDADGNRYASNYDELVRLD</sequence>
<accession>A0A8S5TY63</accession>
<reference evidence="1" key="1">
    <citation type="journal article" date="2021" name="Proc. Natl. Acad. Sci. U.S.A.">
        <title>A Catalog of Tens of Thousands of Viruses from Human Metagenomes Reveals Hidden Associations with Chronic Diseases.</title>
        <authorList>
            <person name="Tisza M.J."/>
            <person name="Buck C.B."/>
        </authorList>
    </citation>
    <scope>NUCLEOTIDE SEQUENCE</scope>
    <source>
        <strain evidence="1">CtHEp8</strain>
    </source>
</reference>